<dbReference type="EMBL" id="BARW01031039">
    <property type="protein sequence ID" value="GAJ12391.1"/>
    <property type="molecule type" value="Genomic_DNA"/>
</dbReference>
<evidence type="ECO:0000313" key="1">
    <source>
        <dbReference type="EMBL" id="GAJ12391.1"/>
    </source>
</evidence>
<name>X1VE64_9ZZZZ</name>
<organism evidence="1">
    <name type="scientific">marine sediment metagenome</name>
    <dbReference type="NCBI Taxonomy" id="412755"/>
    <lineage>
        <taxon>unclassified sequences</taxon>
        <taxon>metagenomes</taxon>
        <taxon>ecological metagenomes</taxon>
    </lineage>
</organism>
<feature type="non-terminal residue" evidence="1">
    <location>
        <position position="1"/>
    </location>
</feature>
<sequence length="62" mass="6915">LMDEHASKLLGMDEYTRELSRILRDLLAAGSKRDIEKMLELAQDIEKLAMVARGGNPDQNSG</sequence>
<protein>
    <submittedName>
        <fullName evidence="1">Uncharacterized protein</fullName>
    </submittedName>
</protein>
<comment type="caution">
    <text evidence="1">The sequence shown here is derived from an EMBL/GenBank/DDBJ whole genome shotgun (WGS) entry which is preliminary data.</text>
</comment>
<proteinExistence type="predicted"/>
<dbReference type="AlphaFoldDB" id="X1VE64"/>
<gene>
    <name evidence="1" type="ORF">S12H4_49467</name>
</gene>
<reference evidence="1" key="1">
    <citation type="journal article" date="2014" name="Front. Microbiol.">
        <title>High frequency of phylogenetically diverse reductive dehalogenase-homologous genes in deep subseafloor sedimentary metagenomes.</title>
        <authorList>
            <person name="Kawai M."/>
            <person name="Futagami T."/>
            <person name="Toyoda A."/>
            <person name="Takaki Y."/>
            <person name="Nishi S."/>
            <person name="Hori S."/>
            <person name="Arai W."/>
            <person name="Tsubouchi T."/>
            <person name="Morono Y."/>
            <person name="Uchiyama I."/>
            <person name="Ito T."/>
            <person name="Fujiyama A."/>
            <person name="Inagaki F."/>
            <person name="Takami H."/>
        </authorList>
    </citation>
    <scope>NUCLEOTIDE SEQUENCE</scope>
    <source>
        <strain evidence="1">Expedition CK06-06</strain>
    </source>
</reference>
<accession>X1VE64</accession>